<keyword evidence="3" id="KW-1185">Reference proteome</keyword>
<dbReference type="PRINTS" id="PR00889">
    <property type="entry name" value="CALPONIN"/>
</dbReference>
<dbReference type="GO" id="GO:0015629">
    <property type="term" value="C:actin cytoskeleton"/>
    <property type="evidence" value="ECO:0007669"/>
    <property type="project" value="TreeGrafter"/>
</dbReference>
<dbReference type="Proteomes" id="UP000054408">
    <property type="component" value="Unassembled WGS sequence"/>
</dbReference>
<dbReference type="RefSeq" id="XP_013759878.1">
    <property type="nucleotide sequence ID" value="XM_013904424.1"/>
</dbReference>
<dbReference type="InterPro" id="IPR001997">
    <property type="entry name" value="Calponin/LIMCH1"/>
</dbReference>
<dbReference type="AlphaFoldDB" id="A0A0L0D4W3"/>
<dbReference type="PANTHER" id="PTHR47385">
    <property type="entry name" value="CALPONIN"/>
    <property type="match status" value="1"/>
</dbReference>
<dbReference type="InterPro" id="IPR050606">
    <property type="entry name" value="Calponin-like"/>
</dbReference>
<dbReference type="SMART" id="SM00033">
    <property type="entry name" value="CH"/>
    <property type="match status" value="1"/>
</dbReference>
<dbReference type="InterPro" id="IPR036872">
    <property type="entry name" value="CH_dom_sf"/>
</dbReference>
<dbReference type="GO" id="GO:0051015">
    <property type="term" value="F:actin filament binding"/>
    <property type="evidence" value="ECO:0007669"/>
    <property type="project" value="TreeGrafter"/>
</dbReference>
<dbReference type="InterPro" id="IPR003096">
    <property type="entry name" value="SM22_calponin"/>
</dbReference>
<reference evidence="2 3" key="1">
    <citation type="submission" date="2010-05" db="EMBL/GenBank/DDBJ databases">
        <title>The Genome Sequence of Thecamonas trahens ATCC 50062.</title>
        <authorList>
            <consortium name="The Broad Institute Genome Sequencing Platform"/>
            <person name="Russ C."/>
            <person name="Cuomo C."/>
            <person name="Shea T."/>
            <person name="Young S.K."/>
            <person name="Zeng Q."/>
            <person name="Koehrsen M."/>
            <person name="Haas B."/>
            <person name="Borodovsky M."/>
            <person name="Guigo R."/>
            <person name="Alvarado L."/>
            <person name="Berlin A."/>
            <person name="Bochicchio J."/>
            <person name="Borenstein D."/>
            <person name="Chapman S."/>
            <person name="Chen Z."/>
            <person name="Freedman E."/>
            <person name="Gellesch M."/>
            <person name="Goldberg J."/>
            <person name="Griggs A."/>
            <person name="Gujja S."/>
            <person name="Heilman E."/>
            <person name="Heiman D."/>
            <person name="Hepburn T."/>
            <person name="Howarth C."/>
            <person name="Jen D."/>
            <person name="Larson L."/>
            <person name="Mehta T."/>
            <person name="Park D."/>
            <person name="Pearson M."/>
            <person name="Roberts A."/>
            <person name="Saif S."/>
            <person name="Shenoy N."/>
            <person name="Sisk P."/>
            <person name="Stolte C."/>
            <person name="Sykes S."/>
            <person name="Thomson T."/>
            <person name="Walk T."/>
            <person name="White J."/>
            <person name="Yandava C."/>
            <person name="Burger G."/>
            <person name="Gray M.W."/>
            <person name="Holland P.W.H."/>
            <person name="King N."/>
            <person name="Lang F.B.F."/>
            <person name="Roger A.J."/>
            <person name="Ruiz-Trillo I."/>
            <person name="Lander E."/>
            <person name="Nusbaum C."/>
        </authorList>
    </citation>
    <scope>NUCLEOTIDE SEQUENCE [LARGE SCALE GENOMIC DNA]</scope>
    <source>
        <strain evidence="2 3">ATCC 50062</strain>
    </source>
</reference>
<dbReference type="SUPFAM" id="SSF47576">
    <property type="entry name" value="Calponin-homology domain, CH-domain"/>
    <property type="match status" value="1"/>
</dbReference>
<sequence length="142" mass="15438">MAARGLDHDLKVKREANYDKDLEARCRTWVEAVTGTTLADDWNEALKDGTVLCSVINTIQPGTIKKVNNSSMAFRQMENIGFFLEAAASFGVASTSLFQTVDLYEANNMGQVNVCIQATSRAATENLGYTGPAIEVNRPAAM</sequence>
<evidence type="ECO:0000313" key="2">
    <source>
        <dbReference type="EMBL" id="KNC47101.1"/>
    </source>
</evidence>
<proteinExistence type="predicted"/>
<dbReference type="PROSITE" id="PS50021">
    <property type="entry name" value="CH"/>
    <property type="match status" value="1"/>
</dbReference>
<dbReference type="GeneID" id="25563122"/>
<organism evidence="2 3">
    <name type="scientific">Thecamonas trahens ATCC 50062</name>
    <dbReference type="NCBI Taxonomy" id="461836"/>
    <lineage>
        <taxon>Eukaryota</taxon>
        <taxon>Apusozoa</taxon>
        <taxon>Apusomonadida</taxon>
        <taxon>Apusomonadidae</taxon>
        <taxon>Thecamonas</taxon>
    </lineage>
</organism>
<dbReference type="Pfam" id="PF00307">
    <property type="entry name" value="CH"/>
    <property type="match status" value="1"/>
</dbReference>
<dbReference type="PRINTS" id="PR00888">
    <property type="entry name" value="SM22CALPONIN"/>
</dbReference>
<dbReference type="EMBL" id="GL349445">
    <property type="protein sequence ID" value="KNC47101.1"/>
    <property type="molecule type" value="Genomic_DNA"/>
</dbReference>
<evidence type="ECO:0000313" key="3">
    <source>
        <dbReference type="Proteomes" id="UP000054408"/>
    </source>
</evidence>
<dbReference type="PANTHER" id="PTHR47385:SF14">
    <property type="entry name" value="TRANSGELIN"/>
    <property type="match status" value="1"/>
</dbReference>
<accession>A0A0L0D4W3</accession>
<name>A0A0L0D4W3_THETB</name>
<evidence type="ECO:0000259" key="1">
    <source>
        <dbReference type="PROSITE" id="PS50021"/>
    </source>
</evidence>
<dbReference type="STRING" id="461836.A0A0L0D4W3"/>
<dbReference type="GO" id="GO:0031032">
    <property type="term" value="P:actomyosin structure organization"/>
    <property type="evidence" value="ECO:0007669"/>
    <property type="project" value="InterPro"/>
</dbReference>
<gene>
    <name evidence="2" type="ORF">AMSG_03530</name>
</gene>
<dbReference type="GO" id="GO:0007015">
    <property type="term" value="P:actin filament organization"/>
    <property type="evidence" value="ECO:0007669"/>
    <property type="project" value="TreeGrafter"/>
</dbReference>
<feature type="domain" description="Calponin-homology (CH)" evidence="1">
    <location>
        <begin position="20"/>
        <end position="123"/>
    </location>
</feature>
<dbReference type="Gene3D" id="1.10.418.10">
    <property type="entry name" value="Calponin-like domain"/>
    <property type="match status" value="1"/>
</dbReference>
<protein>
    <submittedName>
        <fullName evidence="2">Calponin</fullName>
    </submittedName>
</protein>
<dbReference type="OrthoDB" id="21595at2759"/>
<dbReference type="InterPro" id="IPR001715">
    <property type="entry name" value="CH_dom"/>
</dbReference>
<dbReference type="OMA" id="RLGPKMA"/>
<dbReference type="eggNOG" id="KOG2046">
    <property type="taxonomic scope" value="Eukaryota"/>
</dbReference>